<evidence type="ECO:0000256" key="7">
    <source>
        <dbReference type="ARBA" id="ARBA00022490"/>
    </source>
</evidence>
<dbReference type="VEuPathDB" id="FungiDB:HpaG807081"/>
<keyword evidence="8" id="KW-0694">RNA-binding</keyword>
<evidence type="ECO:0000313" key="12">
    <source>
        <dbReference type="EnsemblProtists" id="HpaP807081"/>
    </source>
</evidence>
<proteinExistence type="inferred from homology"/>
<reference evidence="13" key="1">
    <citation type="journal article" date="2010" name="Science">
        <title>Signatures of adaptation to obligate biotrophy in the Hyaloperonospora arabidopsidis genome.</title>
        <authorList>
            <person name="Baxter L."/>
            <person name="Tripathy S."/>
            <person name="Ishaque N."/>
            <person name="Boot N."/>
            <person name="Cabral A."/>
            <person name="Kemen E."/>
            <person name="Thines M."/>
            <person name="Ah-Fong A."/>
            <person name="Anderson R."/>
            <person name="Badejoko W."/>
            <person name="Bittner-Eddy P."/>
            <person name="Boore J.L."/>
            <person name="Chibucos M.C."/>
            <person name="Coates M."/>
            <person name="Dehal P."/>
            <person name="Delehaunty K."/>
            <person name="Dong S."/>
            <person name="Downton P."/>
            <person name="Dumas B."/>
            <person name="Fabro G."/>
            <person name="Fronick C."/>
            <person name="Fuerstenberg S.I."/>
            <person name="Fulton L."/>
            <person name="Gaulin E."/>
            <person name="Govers F."/>
            <person name="Hughes L."/>
            <person name="Humphray S."/>
            <person name="Jiang R.H."/>
            <person name="Judelson H."/>
            <person name="Kamoun S."/>
            <person name="Kyung K."/>
            <person name="Meijer H."/>
            <person name="Minx P."/>
            <person name="Morris P."/>
            <person name="Nelson J."/>
            <person name="Phuntumart V."/>
            <person name="Qutob D."/>
            <person name="Rehmany A."/>
            <person name="Rougon-Cardoso A."/>
            <person name="Ryden P."/>
            <person name="Torto-Alalibo T."/>
            <person name="Studholme D."/>
            <person name="Wang Y."/>
            <person name="Win J."/>
            <person name="Wood J."/>
            <person name="Clifton S.W."/>
            <person name="Rogers J."/>
            <person name="Van den Ackerveken G."/>
            <person name="Jones J.D."/>
            <person name="McDowell J.M."/>
            <person name="Beynon J."/>
            <person name="Tyler B.M."/>
        </authorList>
    </citation>
    <scope>NUCLEOTIDE SEQUENCE [LARGE SCALE GENOMIC DNA]</scope>
    <source>
        <strain evidence="13">Emoy2</strain>
    </source>
</reference>
<comment type="similarity">
    <text evidence="4">Belongs to the snurportin family.</text>
</comment>
<dbReference type="HOGENOM" id="CLU_029665_1_0_1"/>
<evidence type="ECO:0000256" key="5">
    <source>
        <dbReference type="ARBA" id="ARBA00016034"/>
    </source>
</evidence>
<reference evidence="12" key="2">
    <citation type="submission" date="2015-06" db="UniProtKB">
        <authorList>
            <consortium name="EnsemblProtists"/>
        </authorList>
    </citation>
    <scope>IDENTIFICATION</scope>
    <source>
        <strain evidence="12">Emoy2</strain>
    </source>
</reference>
<dbReference type="InParanoid" id="M4BKZ6"/>
<dbReference type="PANTHER" id="PTHR13403">
    <property type="entry name" value="SNURPORTIN1 RNUT1 PROTEIN RNA, U TRANSPORTER 1"/>
    <property type="match status" value="1"/>
</dbReference>
<dbReference type="GO" id="GO:0005634">
    <property type="term" value="C:nucleus"/>
    <property type="evidence" value="ECO:0007669"/>
    <property type="project" value="UniProtKB-SubCell"/>
</dbReference>
<comment type="function">
    <text evidence="1">Functions as an U snRNP-specific nuclear import adapter. Involved in the trimethylguanosine (m3G)-cap-dependent nuclear import of U snRNPs. Binds specifically to the terminal m3G-cap U snRNAs.</text>
</comment>
<evidence type="ECO:0000259" key="11">
    <source>
        <dbReference type="Pfam" id="PF21974"/>
    </source>
</evidence>
<dbReference type="CDD" id="cd09232">
    <property type="entry name" value="Snurportin-1_C"/>
    <property type="match status" value="1"/>
</dbReference>
<keyword evidence="9" id="KW-0539">Nucleus</keyword>
<evidence type="ECO:0000256" key="4">
    <source>
        <dbReference type="ARBA" id="ARBA00007540"/>
    </source>
</evidence>
<evidence type="ECO:0000256" key="10">
    <source>
        <dbReference type="SAM" id="MobiDB-lite"/>
    </source>
</evidence>
<name>M4BKZ6_HYAAE</name>
<dbReference type="OMA" id="TDWHVFA"/>
<dbReference type="AlphaFoldDB" id="M4BKZ6"/>
<dbReference type="GO" id="GO:0005737">
    <property type="term" value="C:cytoplasm"/>
    <property type="evidence" value="ECO:0007669"/>
    <property type="project" value="UniProtKB-SubCell"/>
</dbReference>
<dbReference type="EMBL" id="JH598368">
    <property type="status" value="NOT_ANNOTATED_CDS"/>
    <property type="molecule type" value="Genomic_DNA"/>
</dbReference>
<feature type="domain" description="Snurportin-1 m3G cap-binding" evidence="11">
    <location>
        <begin position="98"/>
        <end position="278"/>
    </location>
</feature>
<organism evidence="12 13">
    <name type="scientific">Hyaloperonospora arabidopsidis (strain Emoy2)</name>
    <name type="common">Downy mildew agent</name>
    <name type="synonym">Peronospora arabidopsidis</name>
    <dbReference type="NCBI Taxonomy" id="559515"/>
    <lineage>
        <taxon>Eukaryota</taxon>
        <taxon>Sar</taxon>
        <taxon>Stramenopiles</taxon>
        <taxon>Oomycota</taxon>
        <taxon>Peronosporomycetes</taxon>
        <taxon>Peronosporales</taxon>
        <taxon>Peronosporaceae</taxon>
        <taxon>Hyaloperonospora</taxon>
    </lineage>
</organism>
<evidence type="ECO:0000256" key="2">
    <source>
        <dbReference type="ARBA" id="ARBA00004123"/>
    </source>
</evidence>
<evidence type="ECO:0000256" key="8">
    <source>
        <dbReference type="ARBA" id="ARBA00022884"/>
    </source>
</evidence>
<protein>
    <recommendedName>
        <fullName evidence="5">Snurportin-1</fullName>
    </recommendedName>
</protein>
<dbReference type="Proteomes" id="UP000011713">
    <property type="component" value="Unassembled WGS sequence"/>
</dbReference>
<feature type="region of interest" description="Disordered" evidence="10">
    <location>
        <begin position="34"/>
        <end position="94"/>
    </location>
</feature>
<sequence>MATVSLFDGKKMPLRTAIKRQLWIKDAAARRHATLAQQRQSRRDLTAHARQLAQNQEPPSSPTNTQQANEDVACASAPSKRKTREERVKQRREHFSRQLMTPEWLIDVPKDLNGSSSALGEGWYVLPRPEGKRCLVVANGGMTVVRIPSGNVLKKFPSALPNGSHKTNKSSDGYCILDCIFQEQNETFYVLDVMCWKGYLLYNCTTEFRLYWMRDKLSEGVTATVASANPFRFLPVPCYESDSTGIMTAYSTTYPFLKDGLLFYMKAGHYEMGLSPLALVWKDSNTSRFFVYSAKPSIILRLEGEKEFATLEGIVLFTAEEDFVQQHELSDGDLASFSFEQHEVDENQAPRLTGLTFVKRCSPQRALPDSWTKILFQYNARSGGVPIERILEAAQVPLIEVEMEG</sequence>
<keyword evidence="13" id="KW-1185">Reference proteome</keyword>
<evidence type="ECO:0000256" key="9">
    <source>
        <dbReference type="ARBA" id="ARBA00023242"/>
    </source>
</evidence>
<dbReference type="EnsemblProtists" id="HpaT807081">
    <property type="protein sequence ID" value="HpaP807081"/>
    <property type="gene ID" value="HpaG807081"/>
</dbReference>
<dbReference type="InterPro" id="IPR047857">
    <property type="entry name" value="Snurportin1_C"/>
</dbReference>
<comment type="subcellular location">
    <subcellularLocation>
        <location evidence="3">Cytoplasm</location>
    </subcellularLocation>
    <subcellularLocation>
        <location evidence="2">Nucleus</location>
    </subcellularLocation>
</comment>
<feature type="compositionally biased region" description="Polar residues" evidence="10">
    <location>
        <begin position="52"/>
        <end position="69"/>
    </location>
</feature>
<evidence type="ECO:0000256" key="3">
    <source>
        <dbReference type="ARBA" id="ARBA00004496"/>
    </source>
</evidence>
<dbReference type="InterPro" id="IPR017336">
    <property type="entry name" value="Snurportin-1"/>
</dbReference>
<feature type="compositionally biased region" description="Basic and acidic residues" evidence="10">
    <location>
        <begin position="83"/>
        <end position="94"/>
    </location>
</feature>
<evidence type="ECO:0000256" key="6">
    <source>
        <dbReference type="ARBA" id="ARBA00022448"/>
    </source>
</evidence>
<dbReference type="Pfam" id="PF21974">
    <property type="entry name" value="SPN1_m3Gcap_bd"/>
    <property type="match status" value="1"/>
</dbReference>
<keyword evidence="7" id="KW-0963">Cytoplasm</keyword>
<dbReference type="eggNOG" id="KOG3132">
    <property type="taxonomic scope" value="Eukaryota"/>
</dbReference>
<accession>M4BKZ6</accession>
<keyword evidence="6" id="KW-0813">Transport</keyword>
<dbReference type="Gene3D" id="3.30.470.30">
    <property type="entry name" value="DNA ligase/mRNA capping enzyme"/>
    <property type="match status" value="1"/>
</dbReference>
<dbReference type="SUPFAM" id="SSF56091">
    <property type="entry name" value="DNA ligase/mRNA capping enzyme, catalytic domain"/>
    <property type="match status" value="1"/>
</dbReference>
<dbReference type="GO" id="GO:0061015">
    <property type="term" value="P:snRNA import into nucleus"/>
    <property type="evidence" value="ECO:0007669"/>
    <property type="project" value="InterPro"/>
</dbReference>
<evidence type="ECO:0000256" key="1">
    <source>
        <dbReference type="ARBA" id="ARBA00003975"/>
    </source>
</evidence>
<dbReference type="STRING" id="559515.M4BKZ6"/>
<evidence type="ECO:0000313" key="13">
    <source>
        <dbReference type="Proteomes" id="UP000011713"/>
    </source>
</evidence>
<dbReference type="GO" id="GO:0003723">
    <property type="term" value="F:RNA binding"/>
    <property type="evidence" value="ECO:0007669"/>
    <property type="project" value="UniProtKB-KW"/>
</dbReference>
<dbReference type="PANTHER" id="PTHR13403:SF6">
    <property type="entry name" value="SNURPORTIN-1"/>
    <property type="match status" value="1"/>
</dbReference>